<dbReference type="Proteomes" id="UP001164743">
    <property type="component" value="Chromosome 9A"/>
</dbReference>
<organism evidence="2 3">
    <name type="scientific">Puccinia triticina</name>
    <dbReference type="NCBI Taxonomy" id="208348"/>
    <lineage>
        <taxon>Eukaryota</taxon>
        <taxon>Fungi</taxon>
        <taxon>Dikarya</taxon>
        <taxon>Basidiomycota</taxon>
        <taxon>Pucciniomycotina</taxon>
        <taxon>Pucciniomycetes</taxon>
        <taxon>Pucciniales</taxon>
        <taxon>Pucciniaceae</taxon>
        <taxon>Puccinia</taxon>
    </lineage>
</organism>
<accession>A0ABY7CUB9</accession>
<feature type="compositionally biased region" description="Low complexity" evidence="1">
    <location>
        <begin position="25"/>
        <end position="34"/>
    </location>
</feature>
<proteinExistence type="predicted"/>
<evidence type="ECO:0000313" key="3">
    <source>
        <dbReference type="Proteomes" id="UP001164743"/>
    </source>
</evidence>
<protein>
    <submittedName>
        <fullName evidence="2">Uncharacterized protein</fullName>
    </submittedName>
</protein>
<keyword evidence="3" id="KW-1185">Reference proteome</keyword>
<evidence type="ECO:0000256" key="1">
    <source>
        <dbReference type="SAM" id="MobiDB-lite"/>
    </source>
</evidence>
<dbReference type="EMBL" id="CP110429">
    <property type="protein sequence ID" value="WAQ88042.1"/>
    <property type="molecule type" value="Genomic_DNA"/>
</dbReference>
<dbReference type="RefSeq" id="XP_053023597.1">
    <property type="nucleotide sequence ID" value="XM_053172347.1"/>
</dbReference>
<evidence type="ECO:0000313" key="2">
    <source>
        <dbReference type="EMBL" id="WAQ88042.1"/>
    </source>
</evidence>
<feature type="region of interest" description="Disordered" evidence="1">
    <location>
        <begin position="1"/>
        <end position="50"/>
    </location>
</feature>
<sequence>MTRGEGSQSPPKPPPIASTHTAPESSPCSSSSRSDCYGLDRISAQGVDKR</sequence>
<name>A0ABY7CUB9_9BASI</name>
<reference evidence="2" key="1">
    <citation type="submission" date="2022-10" db="EMBL/GenBank/DDBJ databases">
        <title>Puccinia triticina Genome sequencing and assembly.</title>
        <authorList>
            <person name="Li C."/>
        </authorList>
    </citation>
    <scope>NUCLEOTIDE SEQUENCE</scope>
    <source>
        <strain evidence="2">Pt15</strain>
    </source>
</reference>
<gene>
    <name evidence="2" type="ORF">PtA15_9A167</name>
</gene>
<dbReference type="GeneID" id="77813242"/>